<gene>
    <name evidence="5" type="ORF">K7472_10155</name>
</gene>
<dbReference type="RefSeq" id="WP_222976373.1">
    <property type="nucleotide sequence ID" value="NZ_JAINVZ010000005.1"/>
</dbReference>
<dbReference type="InterPro" id="IPR051011">
    <property type="entry name" value="Metal_resp_trans_reg"/>
</dbReference>
<keyword evidence="3" id="KW-0804">Transcription</keyword>
<dbReference type="Pfam" id="PF12840">
    <property type="entry name" value="HTH_20"/>
    <property type="match status" value="1"/>
</dbReference>
<comment type="caution">
    <text evidence="5">The sequence shown here is derived from an EMBL/GenBank/DDBJ whole genome shotgun (WGS) entry which is preliminary data.</text>
</comment>
<dbReference type="SMART" id="SM00418">
    <property type="entry name" value="HTH_ARSR"/>
    <property type="match status" value="1"/>
</dbReference>
<dbReference type="PANTHER" id="PTHR43132">
    <property type="entry name" value="ARSENICAL RESISTANCE OPERON REPRESSOR ARSR-RELATED"/>
    <property type="match status" value="1"/>
</dbReference>
<evidence type="ECO:0000313" key="6">
    <source>
        <dbReference type="Proteomes" id="UP001198565"/>
    </source>
</evidence>
<dbReference type="PROSITE" id="PS50987">
    <property type="entry name" value="HTH_ARSR_2"/>
    <property type="match status" value="1"/>
</dbReference>
<dbReference type="Proteomes" id="UP001198565">
    <property type="component" value="Unassembled WGS sequence"/>
</dbReference>
<reference evidence="5 6" key="1">
    <citation type="submission" date="2021-08" db="EMBL/GenBank/DDBJ databases">
        <title>Streptomyces sp. PTM05 isolated from lichen.</title>
        <authorList>
            <person name="Somphong A."/>
            <person name="Phongsopitanun W."/>
            <person name="Tanasupawat S."/>
        </authorList>
    </citation>
    <scope>NUCLEOTIDE SEQUENCE [LARGE SCALE GENOMIC DNA]</scope>
    <source>
        <strain evidence="5 6">Ptm05</strain>
    </source>
</reference>
<evidence type="ECO:0000256" key="1">
    <source>
        <dbReference type="ARBA" id="ARBA00023015"/>
    </source>
</evidence>
<evidence type="ECO:0000259" key="4">
    <source>
        <dbReference type="PROSITE" id="PS50987"/>
    </source>
</evidence>
<proteinExistence type="predicted"/>
<dbReference type="InterPro" id="IPR011991">
    <property type="entry name" value="ArsR-like_HTH"/>
</dbReference>
<organism evidence="5 6">
    <name type="scientific">Streptantibioticus parmotrematis</name>
    <dbReference type="NCBI Taxonomy" id="2873249"/>
    <lineage>
        <taxon>Bacteria</taxon>
        <taxon>Bacillati</taxon>
        <taxon>Actinomycetota</taxon>
        <taxon>Actinomycetes</taxon>
        <taxon>Kitasatosporales</taxon>
        <taxon>Streptomycetaceae</taxon>
        <taxon>Streptantibioticus</taxon>
    </lineage>
</organism>
<dbReference type="SUPFAM" id="SSF46785">
    <property type="entry name" value="Winged helix' DNA-binding domain"/>
    <property type="match status" value="1"/>
</dbReference>
<accession>A0ABS7QPT4</accession>
<dbReference type="InterPro" id="IPR001845">
    <property type="entry name" value="HTH_ArsR_DNA-bd_dom"/>
</dbReference>
<evidence type="ECO:0000256" key="3">
    <source>
        <dbReference type="ARBA" id="ARBA00023163"/>
    </source>
</evidence>
<keyword evidence="6" id="KW-1185">Reference proteome</keyword>
<dbReference type="Gene3D" id="1.10.10.10">
    <property type="entry name" value="Winged helix-like DNA-binding domain superfamily/Winged helix DNA-binding domain"/>
    <property type="match status" value="1"/>
</dbReference>
<feature type="domain" description="HTH arsR-type" evidence="4">
    <location>
        <begin position="242"/>
        <end position="331"/>
    </location>
</feature>
<evidence type="ECO:0000313" key="5">
    <source>
        <dbReference type="EMBL" id="MBY8885206.1"/>
    </source>
</evidence>
<evidence type="ECO:0000256" key="2">
    <source>
        <dbReference type="ARBA" id="ARBA00023125"/>
    </source>
</evidence>
<name>A0ABS7QPT4_9ACTN</name>
<sequence>MGLRIRLSDADVRRVGLAGEPDVLWEALLAAHMTQCQDGVPVFGRWRRQARRRLRAPMRRLLDLAPPRGYSPDFLTPSGTGADLSAGLEAVRRVPHDRLRDELAVLAAARPASPWTVELATGSSAAVTRLAEGMEALYRELVAPHEAHVRAQLAADRAVRVEAVLRGGVDRLLSTLHPSVEWRPPVLEVHGLPSGPERRLDGRGLLLVPAFFCWQRATLLQDARLPPVLVYPIRHDPRWQLACGEEDTATHSRLSALMGRTRAAVLEATADGMVTTGQVARRVGSSEPNVSEHLRTLREAELVVSFRDGGTVRHSLSRLGCALLDGRPAGL</sequence>
<dbReference type="CDD" id="cd00090">
    <property type="entry name" value="HTH_ARSR"/>
    <property type="match status" value="1"/>
</dbReference>
<dbReference type="InterPro" id="IPR036388">
    <property type="entry name" value="WH-like_DNA-bd_sf"/>
</dbReference>
<dbReference type="InterPro" id="IPR036390">
    <property type="entry name" value="WH_DNA-bd_sf"/>
</dbReference>
<keyword evidence="2" id="KW-0238">DNA-binding</keyword>
<keyword evidence="1" id="KW-0805">Transcription regulation</keyword>
<protein>
    <submittedName>
        <fullName evidence="5">Winged helix-turn-helix domain-containing protein</fullName>
    </submittedName>
</protein>
<dbReference type="PANTHER" id="PTHR43132:SF8">
    <property type="entry name" value="HTH-TYPE TRANSCRIPTIONAL REGULATOR KMTR"/>
    <property type="match status" value="1"/>
</dbReference>
<dbReference type="EMBL" id="JAINVZ010000005">
    <property type="protein sequence ID" value="MBY8885206.1"/>
    <property type="molecule type" value="Genomic_DNA"/>
</dbReference>